<proteinExistence type="predicted"/>
<dbReference type="KEGG" id="dde:Dde_2999"/>
<reference evidence="2 3" key="1">
    <citation type="journal article" date="2011" name="J. Bacteriol.">
        <title>Complete genome sequence and updated annotation of Desulfovibrio alaskensis G20.</title>
        <authorList>
            <person name="Hauser L.J."/>
            <person name="Land M.L."/>
            <person name="Brown S.D."/>
            <person name="Larimer F."/>
            <person name="Keller K.L."/>
            <person name="Rapp-Giles B.J."/>
            <person name="Price M.N."/>
            <person name="Lin M."/>
            <person name="Bruce D.C."/>
            <person name="Detter J.C."/>
            <person name="Tapia R."/>
            <person name="Han C.S."/>
            <person name="Goodwin L.A."/>
            <person name="Cheng J.F."/>
            <person name="Pitluck S."/>
            <person name="Copeland A."/>
            <person name="Lucas S."/>
            <person name="Nolan M."/>
            <person name="Lapidus A.L."/>
            <person name="Palumbo A.V."/>
            <person name="Wall J.D."/>
        </authorList>
    </citation>
    <scope>NUCLEOTIDE SEQUENCE [LARGE SCALE GENOMIC DNA]</scope>
    <source>
        <strain evidence="3">ATCC BAA 1058 / DSM 17464 / G20</strain>
    </source>
</reference>
<dbReference type="Pfam" id="PF14334">
    <property type="entry name" value="DUF4390"/>
    <property type="match status" value="1"/>
</dbReference>
<dbReference type="EMBL" id="CP000112">
    <property type="protein sequence ID" value="ABB39793.2"/>
    <property type="molecule type" value="Genomic_DNA"/>
</dbReference>
<sequence>MRLHIRSIFLCLILTLTAAIGLCTGAQAAAEDTRPSAAQQLELDSFVLDTVDDKLVLRFGVSVSDLEMLKRDLREGSAINLTSTVSLSRRSSFIPRGSLVSIEGLSTLQMDPLTREFILTEPDRKAPNRNKSLKALLDSTWSRMVLPLCRLNTLEHDREYVVALDVTLRHADVPPWLSKTLFFWSWDVAPPISYSMTFTF</sequence>
<accession>Q30X03</accession>
<dbReference type="RefSeq" id="WP_011368766.1">
    <property type="nucleotide sequence ID" value="NC_007519.1"/>
</dbReference>
<protein>
    <recommendedName>
        <fullName evidence="4">DUF4390 domain-containing protein</fullName>
    </recommendedName>
</protein>
<keyword evidence="3" id="KW-1185">Reference proteome</keyword>
<dbReference type="InterPro" id="IPR025500">
    <property type="entry name" value="DUF4390"/>
</dbReference>
<dbReference type="Proteomes" id="UP000002710">
    <property type="component" value="Chromosome"/>
</dbReference>
<evidence type="ECO:0000256" key="1">
    <source>
        <dbReference type="SAM" id="SignalP"/>
    </source>
</evidence>
<name>Q30X03_OLEA2</name>
<dbReference type="STRING" id="207559.Dde_2999"/>
<evidence type="ECO:0000313" key="3">
    <source>
        <dbReference type="Proteomes" id="UP000002710"/>
    </source>
</evidence>
<dbReference type="HOGENOM" id="CLU_116639_0_0_7"/>
<evidence type="ECO:0000313" key="2">
    <source>
        <dbReference type="EMBL" id="ABB39793.2"/>
    </source>
</evidence>
<feature type="chain" id="PRO_5004219964" description="DUF4390 domain-containing protein" evidence="1">
    <location>
        <begin position="29"/>
        <end position="200"/>
    </location>
</feature>
<gene>
    <name evidence="2" type="ordered locus">Dde_2999</name>
</gene>
<feature type="signal peptide" evidence="1">
    <location>
        <begin position="1"/>
        <end position="28"/>
    </location>
</feature>
<evidence type="ECO:0008006" key="4">
    <source>
        <dbReference type="Google" id="ProtNLM"/>
    </source>
</evidence>
<dbReference type="eggNOG" id="ENOG50319CW">
    <property type="taxonomic scope" value="Bacteria"/>
</dbReference>
<dbReference type="AlphaFoldDB" id="Q30X03"/>
<keyword evidence="1" id="KW-0732">Signal</keyword>
<organism evidence="2 3">
    <name type="scientific">Oleidesulfovibrio alaskensis (strain ATCC BAA-1058 / DSM 17464 / G20)</name>
    <name type="common">Desulfovibrio alaskensis</name>
    <dbReference type="NCBI Taxonomy" id="207559"/>
    <lineage>
        <taxon>Bacteria</taxon>
        <taxon>Pseudomonadati</taxon>
        <taxon>Thermodesulfobacteriota</taxon>
        <taxon>Desulfovibrionia</taxon>
        <taxon>Desulfovibrionales</taxon>
        <taxon>Desulfovibrionaceae</taxon>
        <taxon>Oleidesulfovibrio</taxon>
    </lineage>
</organism>